<comment type="caution">
    <text evidence="1">The sequence shown here is derived from an EMBL/GenBank/DDBJ whole genome shotgun (WGS) entry which is preliminary data.</text>
</comment>
<dbReference type="AlphaFoldDB" id="A0A8T0GUH7"/>
<protein>
    <submittedName>
        <fullName evidence="1">Uncharacterized protein</fullName>
    </submittedName>
</protein>
<keyword evidence="2" id="KW-1185">Reference proteome</keyword>
<evidence type="ECO:0000313" key="2">
    <source>
        <dbReference type="Proteomes" id="UP000822688"/>
    </source>
</evidence>
<sequence>MTKEPTHDCNFPLRQFINKEFPCMKSTCVQILSRRLCYVE</sequence>
<evidence type="ECO:0000313" key="1">
    <source>
        <dbReference type="EMBL" id="KAG0562217.1"/>
    </source>
</evidence>
<gene>
    <name evidence="1" type="ORF">KC19_9G127200</name>
</gene>
<name>A0A8T0GUH7_CERPU</name>
<organism evidence="1 2">
    <name type="scientific">Ceratodon purpureus</name>
    <name type="common">Fire moss</name>
    <name type="synonym">Dicranum purpureum</name>
    <dbReference type="NCBI Taxonomy" id="3225"/>
    <lineage>
        <taxon>Eukaryota</taxon>
        <taxon>Viridiplantae</taxon>
        <taxon>Streptophyta</taxon>
        <taxon>Embryophyta</taxon>
        <taxon>Bryophyta</taxon>
        <taxon>Bryophytina</taxon>
        <taxon>Bryopsida</taxon>
        <taxon>Dicranidae</taxon>
        <taxon>Pseudoditrichales</taxon>
        <taxon>Ditrichaceae</taxon>
        <taxon>Ceratodon</taxon>
    </lineage>
</organism>
<dbReference type="EMBL" id="CM026430">
    <property type="protein sequence ID" value="KAG0562217.1"/>
    <property type="molecule type" value="Genomic_DNA"/>
</dbReference>
<dbReference type="Proteomes" id="UP000822688">
    <property type="component" value="Chromosome 9"/>
</dbReference>
<reference evidence="1" key="1">
    <citation type="submission" date="2020-06" db="EMBL/GenBank/DDBJ databases">
        <title>WGS assembly of Ceratodon purpureus strain R40.</title>
        <authorList>
            <person name="Carey S.B."/>
            <person name="Jenkins J."/>
            <person name="Shu S."/>
            <person name="Lovell J.T."/>
            <person name="Sreedasyam A."/>
            <person name="Maumus F."/>
            <person name="Tiley G.P."/>
            <person name="Fernandez-Pozo N."/>
            <person name="Barry K."/>
            <person name="Chen C."/>
            <person name="Wang M."/>
            <person name="Lipzen A."/>
            <person name="Daum C."/>
            <person name="Saski C.A."/>
            <person name="Payton A.C."/>
            <person name="Mcbreen J.C."/>
            <person name="Conrad R.E."/>
            <person name="Kollar L.M."/>
            <person name="Olsson S."/>
            <person name="Huttunen S."/>
            <person name="Landis J.B."/>
            <person name="Wickett N.J."/>
            <person name="Johnson M.G."/>
            <person name="Rensing S.A."/>
            <person name="Grimwood J."/>
            <person name="Schmutz J."/>
            <person name="Mcdaniel S.F."/>
        </authorList>
    </citation>
    <scope>NUCLEOTIDE SEQUENCE</scope>
    <source>
        <strain evidence="1">R40</strain>
    </source>
</reference>
<accession>A0A8T0GUH7</accession>
<proteinExistence type="predicted"/>